<gene>
    <name evidence="9" type="primary">prkC_15</name>
    <name evidence="9" type="ORF">E5S67_05103</name>
</gene>
<name>A0ABX2D3V1_9CYAN</name>
<dbReference type="Gene3D" id="3.40.50.300">
    <property type="entry name" value="P-loop containing nucleotide triphosphate hydrolases"/>
    <property type="match status" value="1"/>
</dbReference>
<dbReference type="RefSeq" id="WP_172191290.1">
    <property type="nucleotide sequence ID" value="NZ_CAWPPK010000029.1"/>
</dbReference>
<dbReference type="Pfam" id="PF13191">
    <property type="entry name" value="AAA_16"/>
    <property type="match status" value="1"/>
</dbReference>
<evidence type="ECO:0000256" key="1">
    <source>
        <dbReference type="ARBA" id="ARBA00000085"/>
    </source>
</evidence>
<sequence length="1826" mass="204861">MTKITKLFLGYHINEQIYAGNRTLVYRGIRTENGQPVAIKLLRNDFPRFNELVHFRNQYIIAKNLEIPGSVKAYSLETYQNHYALVMEDFGGISLSSYQANLASASNEPLEGLPVNEFLPVAIQIANALDGLYRHRVIHKDLKPANILINPVSKEVKLIDFSIASLLPRETQEIQNPNVLEGTLPYISPEQTGRMNRGIDYRTDFYSLGVTFYELLTGKLPFQTDDPMDLVHCHLAKQPLAASIINQNVPLVLSEIVSKLMAKNAEERYQSALGLKFDLETCLHEWQETGALANFTIGERDLCDRFTIPEKLYGRESEVFSLLEAFDCVSAGSTEMMLVAGFSGIGKTAVVNEVHKPIVRQRGYFIKGKFDQFQRTLPFSAFVQAFRDLMGQLLSETDAKVEQCRLKILAALGDSAGAIIEVIPELERIIGPQPPVPELSGSAAQNRFNLLLGKFLQLFTTKEHPLVIFLDDLQWADSASLKLIQLLMTAKEYRYLLLIGAYRDNEVFPAHPLMLTLAEIQKTEAKVNTITLAPLARTDVNSLVADTLACSAALALPLTELVYQKAKGNPFFSTQFLKSLHEDGLIKFNCEERYWQCDIARVRTLALTDDVVEFMALQLRKLPSKTQSVLKLAACIGNQFDLATLAIVDENSPVETASALWKALQDGLILPISEVYKFYQAEGNSKSVIGNGQESDQLPITHDQLPKYKFLHDRVQQAAYSLIPKDQKRSTHLKIGQLLLQNTPEADREERIFDIVNHLNVGVELITQEAEREQLARLNLVAGKKAKAATAYSAAVEYFKVGRALLTENSWHNQYELTLALSTKAAEVAYLSGDFEQMEKLASVVENCAKMLLDKVKVYEVQMQAYMAQNKLQEALNTGLQVLKQLGVEFPSEPNSSDIGQALGETASILSGTRIEDLIELPQMSDPYKLAAMRLLSSIFAPAYIAAPTLLPLTVCKQVQLSVQYGNASVSPFAYANYGFLLCGVVEDIDSGYQFGQLALSLVSKLNSQEIKTKTAFIVNLFIRHCKEHLRETLEPLVSAYSSGMEAGDLEYAGYNLLQSSCSAYYSGKELTILEREIARNRDAIHKIKQETALNYIEIYWQTILNLLGKSENYCLLKGEACDEQMKLPFYQQANDKAGVAYIYLNKLLLCYWFENYSEAIDNIAIAENYLDAVIGMPIVPVFHFYDSLVRLAVYSNTPELEQQKLLDRVQANQEKMQKWAHHAPMNHLHKFYLVEAERHRVLNQKIEAIEMYDKAIALAQENEYINEEALAHELAAKFYLEWGKEKLAQPYLIDAYYAYARWGAKAKIDHLEQRYPQLLAPILQQERTRQYPSETIHTSSNSESSLSNTNRTLVGSTSSWGLVDLPTVIKASQALSSEIELEQLLTTLMQVVVKNAGVQTGALILKEEGNWRINVHCTNRQDCLLQSIPVEESEVIPLTLINYVKRTKETLVFDDASNQPRFASDPYIIQQQPHSLLCTPIGERGKMMGILYLENNLATGVFTGDRVAILNILCSQAAISLQNARLYQQSQEYAQKLELYLNDLKQMQLQLVQNEKMSALGNLVAGVAHEINNPVGFIAGNLEPAQDYIKDLFGLIDLYQKKLPHPDAEIVSEIEAIDLEYVKQDLPKLIDSMNLGVERIRGISTSLRTFSRADRDYKVPFNIHEGIDSTILILKHRLKGNDDRPEIEVVKQYGNLPAVECFPGQLNQVFMNILANAIDALESSNQGRSFAEIKAKPNRITISSTQNKNQEWVTIGISDNGIGMNQEVKECIFDHLFTTKSVGKGTGLGLAIARQIVVEKHTGELEVNSALHQGTEFVILLPVKG</sequence>
<dbReference type="SMART" id="SM00220">
    <property type="entry name" value="S_TKc"/>
    <property type="match status" value="1"/>
</dbReference>
<dbReference type="GO" id="GO:0004674">
    <property type="term" value="F:protein serine/threonine kinase activity"/>
    <property type="evidence" value="ECO:0007669"/>
    <property type="project" value="UniProtKB-EC"/>
</dbReference>
<dbReference type="InterPro" id="IPR041664">
    <property type="entry name" value="AAA_16"/>
</dbReference>
<dbReference type="SUPFAM" id="SSF52540">
    <property type="entry name" value="P-loop containing nucleoside triphosphate hydrolases"/>
    <property type="match status" value="1"/>
</dbReference>
<dbReference type="PANTHER" id="PTHR43642:SF1">
    <property type="entry name" value="HYBRID SIGNAL TRANSDUCTION HISTIDINE KINASE G"/>
    <property type="match status" value="1"/>
</dbReference>
<dbReference type="Gene3D" id="3.30.450.40">
    <property type="match status" value="1"/>
</dbReference>
<evidence type="ECO:0000313" key="10">
    <source>
        <dbReference type="Proteomes" id="UP000702425"/>
    </source>
</evidence>
<evidence type="ECO:0000313" key="9">
    <source>
        <dbReference type="EMBL" id="NQE37334.1"/>
    </source>
</evidence>
<dbReference type="InterPro" id="IPR027417">
    <property type="entry name" value="P-loop_NTPase"/>
</dbReference>
<dbReference type="SUPFAM" id="SSF55781">
    <property type="entry name" value="GAF domain-like"/>
    <property type="match status" value="1"/>
</dbReference>
<evidence type="ECO:0000256" key="6">
    <source>
        <dbReference type="SAM" id="MobiDB-lite"/>
    </source>
</evidence>
<dbReference type="InterPro" id="IPR003594">
    <property type="entry name" value="HATPase_dom"/>
</dbReference>
<dbReference type="InterPro" id="IPR008271">
    <property type="entry name" value="Ser/Thr_kinase_AS"/>
</dbReference>
<dbReference type="CDD" id="cd14014">
    <property type="entry name" value="STKc_PknB_like"/>
    <property type="match status" value="1"/>
</dbReference>
<evidence type="ECO:0000256" key="3">
    <source>
        <dbReference type="ARBA" id="ARBA00022553"/>
    </source>
</evidence>
<feature type="domain" description="Protein kinase" evidence="7">
    <location>
        <begin position="11"/>
        <end position="287"/>
    </location>
</feature>
<organism evidence="9 10">
    <name type="scientific">Microcoleus asticus IPMA8</name>
    <dbReference type="NCBI Taxonomy" id="2563858"/>
    <lineage>
        <taxon>Bacteria</taxon>
        <taxon>Bacillati</taxon>
        <taxon>Cyanobacteriota</taxon>
        <taxon>Cyanophyceae</taxon>
        <taxon>Oscillatoriophycideae</taxon>
        <taxon>Oscillatoriales</taxon>
        <taxon>Microcoleaceae</taxon>
        <taxon>Microcoleus</taxon>
        <taxon>Microcoleus asticus</taxon>
    </lineage>
</organism>
<dbReference type="SUPFAM" id="SSF47384">
    <property type="entry name" value="Homodimeric domain of signal transducing histidine kinase"/>
    <property type="match status" value="1"/>
</dbReference>
<dbReference type="CDD" id="cd00082">
    <property type="entry name" value="HisKA"/>
    <property type="match status" value="1"/>
</dbReference>
<keyword evidence="3" id="KW-0597">Phosphoprotein</keyword>
<comment type="caution">
    <text evidence="9">The sequence shown here is derived from an EMBL/GenBank/DDBJ whole genome shotgun (WGS) entry which is preliminary data.</text>
</comment>
<dbReference type="Gene3D" id="3.30.200.20">
    <property type="entry name" value="Phosphorylase Kinase, domain 1"/>
    <property type="match status" value="1"/>
</dbReference>
<dbReference type="SUPFAM" id="SSF56112">
    <property type="entry name" value="Protein kinase-like (PK-like)"/>
    <property type="match status" value="1"/>
</dbReference>
<dbReference type="InterPro" id="IPR011009">
    <property type="entry name" value="Kinase-like_dom_sf"/>
</dbReference>
<keyword evidence="9" id="KW-0808">Transferase</keyword>
<dbReference type="EMBL" id="SRRZ01000124">
    <property type="protein sequence ID" value="NQE37334.1"/>
    <property type="molecule type" value="Genomic_DNA"/>
</dbReference>
<dbReference type="InterPro" id="IPR053159">
    <property type="entry name" value="Hybrid_Histidine_Kinase"/>
</dbReference>
<dbReference type="Proteomes" id="UP000702425">
    <property type="component" value="Unassembled WGS sequence"/>
</dbReference>
<dbReference type="Pfam" id="PF02518">
    <property type="entry name" value="HATPase_c"/>
    <property type="match status" value="1"/>
</dbReference>
<dbReference type="InterPro" id="IPR036890">
    <property type="entry name" value="HATPase_C_sf"/>
</dbReference>
<dbReference type="Pfam" id="PF00069">
    <property type="entry name" value="Pkinase"/>
    <property type="match status" value="1"/>
</dbReference>
<dbReference type="Gene3D" id="1.10.287.130">
    <property type="match status" value="1"/>
</dbReference>
<keyword evidence="4 9" id="KW-0418">Kinase</keyword>
<feature type="region of interest" description="Disordered" evidence="6">
    <location>
        <begin position="1331"/>
        <end position="1351"/>
    </location>
</feature>
<dbReference type="InterPro" id="IPR005467">
    <property type="entry name" value="His_kinase_dom"/>
</dbReference>
<dbReference type="SUPFAM" id="SSF55874">
    <property type="entry name" value="ATPase domain of HSP90 chaperone/DNA topoisomerase II/histidine kinase"/>
    <property type="match status" value="1"/>
</dbReference>
<evidence type="ECO:0000256" key="2">
    <source>
        <dbReference type="ARBA" id="ARBA00012438"/>
    </source>
</evidence>
<dbReference type="Pfam" id="PF01590">
    <property type="entry name" value="GAF"/>
    <property type="match status" value="1"/>
</dbReference>
<dbReference type="InterPro" id="IPR004358">
    <property type="entry name" value="Sig_transdc_His_kin-like_C"/>
</dbReference>
<protein>
    <recommendedName>
        <fullName evidence="2">histidine kinase</fullName>
        <ecNumber evidence="2">2.7.13.3</ecNumber>
    </recommendedName>
</protein>
<accession>A0ABX2D3V1</accession>
<keyword evidence="5" id="KW-0902">Two-component regulatory system</keyword>
<dbReference type="PROSITE" id="PS50011">
    <property type="entry name" value="PROTEIN_KINASE_DOM"/>
    <property type="match status" value="1"/>
</dbReference>
<dbReference type="PANTHER" id="PTHR43642">
    <property type="entry name" value="HYBRID SIGNAL TRANSDUCTION HISTIDINE KINASE G"/>
    <property type="match status" value="1"/>
</dbReference>
<evidence type="ECO:0000256" key="4">
    <source>
        <dbReference type="ARBA" id="ARBA00022777"/>
    </source>
</evidence>
<reference evidence="9 10" key="1">
    <citation type="journal article" date="2020" name="Sci. Rep.">
        <title>A novel cyanobacterial geosmin producer, revising GeoA distribution and dispersion patterns in Bacteria.</title>
        <authorList>
            <person name="Churro C."/>
            <person name="Semedo-Aguiar A.P."/>
            <person name="Silva A.D."/>
            <person name="Pereira-Leal J.B."/>
            <person name="Leite R.B."/>
        </authorList>
    </citation>
    <scope>NUCLEOTIDE SEQUENCE [LARGE SCALE GENOMIC DNA]</scope>
    <source>
        <strain evidence="9 10">IPMA8</strain>
    </source>
</reference>
<evidence type="ECO:0000259" key="8">
    <source>
        <dbReference type="PROSITE" id="PS50109"/>
    </source>
</evidence>
<dbReference type="InterPro" id="IPR036097">
    <property type="entry name" value="HisK_dim/P_sf"/>
</dbReference>
<evidence type="ECO:0000259" key="7">
    <source>
        <dbReference type="PROSITE" id="PS50011"/>
    </source>
</evidence>
<dbReference type="Gene3D" id="3.30.565.10">
    <property type="entry name" value="Histidine kinase-like ATPase, C-terminal domain"/>
    <property type="match status" value="1"/>
</dbReference>
<dbReference type="InterPro" id="IPR000719">
    <property type="entry name" value="Prot_kinase_dom"/>
</dbReference>
<dbReference type="InterPro" id="IPR003661">
    <property type="entry name" value="HisK_dim/P_dom"/>
</dbReference>
<dbReference type="InterPro" id="IPR029016">
    <property type="entry name" value="GAF-like_dom_sf"/>
</dbReference>
<dbReference type="InterPro" id="IPR003018">
    <property type="entry name" value="GAF"/>
</dbReference>
<dbReference type="SMART" id="SM00387">
    <property type="entry name" value="HATPase_c"/>
    <property type="match status" value="1"/>
</dbReference>
<dbReference type="Gene3D" id="1.10.510.10">
    <property type="entry name" value="Transferase(Phosphotransferase) domain 1"/>
    <property type="match status" value="1"/>
</dbReference>
<feature type="domain" description="Histidine kinase" evidence="8">
    <location>
        <begin position="1567"/>
        <end position="1826"/>
    </location>
</feature>
<evidence type="ECO:0000256" key="5">
    <source>
        <dbReference type="ARBA" id="ARBA00023012"/>
    </source>
</evidence>
<dbReference type="SMART" id="SM00065">
    <property type="entry name" value="GAF"/>
    <property type="match status" value="1"/>
</dbReference>
<feature type="compositionally biased region" description="Low complexity" evidence="6">
    <location>
        <begin position="1334"/>
        <end position="1351"/>
    </location>
</feature>
<keyword evidence="10" id="KW-1185">Reference proteome</keyword>
<dbReference type="PRINTS" id="PR00344">
    <property type="entry name" value="BCTRLSENSOR"/>
</dbReference>
<proteinExistence type="predicted"/>
<comment type="catalytic activity">
    <reaction evidence="1">
        <text>ATP + protein L-histidine = ADP + protein N-phospho-L-histidine.</text>
        <dbReference type="EC" id="2.7.13.3"/>
    </reaction>
</comment>
<dbReference type="PROSITE" id="PS50109">
    <property type="entry name" value="HIS_KIN"/>
    <property type="match status" value="1"/>
</dbReference>
<dbReference type="EC" id="2.7.13.3" evidence="2"/>
<dbReference type="PROSITE" id="PS00108">
    <property type="entry name" value="PROTEIN_KINASE_ST"/>
    <property type="match status" value="1"/>
</dbReference>